<dbReference type="AlphaFoldDB" id="A0A8S9M9R5"/>
<protein>
    <recommendedName>
        <fullName evidence="1">NYN domain-containing protein</fullName>
    </recommendedName>
</protein>
<sequence>MFIKFNGAQLLPLRWKTVVSTKSQPDDVHVIWDWDNAPLPTGYDIETLFTKMEEGLKKHNPSMTIKSVVACGEHYALAINEEEGKKKKIADDRTRFFKQDTRCRIIKVPSRKRTCDGCGHTFPNVSDLTEQQRADRFKGQDEYSRVTDVGDAILAREMIILNFNHPPPCCVLLVSADKDFESSMNFMTRRGYKVLLSFEIFQVGFGSGRN</sequence>
<evidence type="ECO:0000313" key="3">
    <source>
        <dbReference type="EMBL" id="KAF2614641.1"/>
    </source>
</evidence>
<dbReference type="Pfam" id="PF01936">
    <property type="entry name" value="NYN"/>
    <property type="match status" value="1"/>
</dbReference>
<proteinExistence type="predicted"/>
<accession>A0A8S9M9R5</accession>
<reference evidence="3" key="1">
    <citation type="submission" date="2019-12" db="EMBL/GenBank/DDBJ databases">
        <title>Genome sequencing and annotation of Brassica cretica.</title>
        <authorList>
            <person name="Studholme D.J."/>
            <person name="Sarris P.F."/>
        </authorList>
    </citation>
    <scope>NUCLEOTIDE SEQUENCE</scope>
    <source>
        <strain evidence="2">PFS-001/15</strain>
        <strain evidence="3">PFS-102/07</strain>
        <tissue evidence="3">Leaf</tissue>
    </source>
</reference>
<dbReference type="InterPro" id="IPR021139">
    <property type="entry name" value="NYN"/>
</dbReference>
<dbReference type="EMBL" id="QGKY02000089">
    <property type="protein sequence ID" value="KAF2614641.1"/>
    <property type="molecule type" value="Genomic_DNA"/>
</dbReference>
<dbReference type="GO" id="GO:0004540">
    <property type="term" value="F:RNA nuclease activity"/>
    <property type="evidence" value="ECO:0007669"/>
    <property type="project" value="InterPro"/>
</dbReference>
<dbReference type="Proteomes" id="UP000712281">
    <property type="component" value="Unassembled WGS sequence"/>
</dbReference>
<evidence type="ECO:0000259" key="1">
    <source>
        <dbReference type="Pfam" id="PF01936"/>
    </source>
</evidence>
<gene>
    <name evidence="2" type="ORF">F2Q68_00000043</name>
    <name evidence="3" type="ORF">F2Q70_00006989</name>
</gene>
<organism evidence="3">
    <name type="scientific">Brassica cretica</name>
    <name type="common">Mustard</name>
    <dbReference type="NCBI Taxonomy" id="69181"/>
    <lineage>
        <taxon>Eukaryota</taxon>
        <taxon>Viridiplantae</taxon>
        <taxon>Streptophyta</taxon>
        <taxon>Embryophyta</taxon>
        <taxon>Tracheophyta</taxon>
        <taxon>Spermatophyta</taxon>
        <taxon>Magnoliopsida</taxon>
        <taxon>eudicotyledons</taxon>
        <taxon>Gunneridae</taxon>
        <taxon>Pentapetalae</taxon>
        <taxon>rosids</taxon>
        <taxon>malvids</taxon>
        <taxon>Brassicales</taxon>
        <taxon>Brassicaceae</taxon>
        <taxon>Brassiceae</taxon>
        <taxon>Brassica</taxon>
    </lineage>
</organism>
<dbReference type="EMBL" id="QGKW02001660">
    <property type="protein sequence ID" value="KAF2581070.1"/>
    <property type="molecule type" value="Genomic_DNA"/>
</dbReference>
<feature type="domain" description="NYN" evidence="1">
    <location>
        <begin position="28"/>
        <end position="196"/>
    </location>
</feature>
<name>A0A8S9M9R5_BRACR</name>
<evidence type="ECO:0000313" key="2">
    <source>
        <dbReference type="EMBL" id="KAF2581070.1"/>
    </source>
</evidence>
<comment type="caution">
    <text evidence="3">The sequence shown here is derived from an EMBL/GenBank/DDBJ whole genome shotgun (WGS) entry which is preliminary data.</text>
</comment>